<organism evidence="1 2">
    <name type="scientific">Paenibacillus alba</name>
    <dbReference type="NCBI Taxonomy" id="1197127"/>
    <lineage>
        <taxon>Bacteria</taxon>
        <taxon>Bacillati</taxon>
        <taxon>Bacillota</taxon>
        <taxon>Bacilli</taxon>
        <taxon>Bacillales</taxon>
        <taxon>Paenibacillaceae</taxon>
        <taxon>Paenibacillus</taxon>
    </lineage>
</organism>
<name>A0ABU6GJ33_9BACL</name>
<evidence type="ECO:0000313" key="2">
    <source>
        <dbReference type="Proteomes" id="UP001338137"/>
    </source>
</evidence>
<gene>
    <name evidence="1" type="ORF">P4I72_36720</name>
</gene>
<proteinExistence type="predicted"/>
<protein>
    <submittedName>
        <fullName evidence="1">Uncharacterized protein</fullName>
    </submittedName>
</protein>
<keyword evidence="2" id="KW-1185">Reference proteome</keyword>
<sequence length="105" mass="11878">MGIKVYNINKYWIAAESKQDAFYKFLEETDGIEYEFDLTDLPAGEVDELVISIMLLSDEQVAKECVPCCSDGCDKCDGLDEQVYSSFREIIESKTEFPAVVAIEE</sequence>
<dbReference type="EMBL" id="JARLKY010000147">
    <property type="protein sequence ID" value="MEC0232659.1"/>
    <property type="molecule type" value="Genomic_DNA"/>
</dbReference>
<accession>A0ABU6GJ33</accession>
<evidence type="ECO:0000313" key="1">
    <source>
        <dbReference type="EMBL" id="MEC0232659.1"/>
    </source>
</evidence>
<dbReference type="RefSeq" id="WP_326076865.1">
    <property type="nucleotide sequence ID" value="NZ_JARLKY010000147.1"/>
</dbReference>
<reference evidence="1 2" key="1">
    <citation type="submission" date="2023-03" db="EMBL/GenBank/DDBJ databases">
        <title>Bacillus Genome Sequencing.</title>
        <authorList>
            <person name="Dunlap C."/>
        </authorList>
    </citation>
    <scope>NUCLEOTIDE SEQUENCE [LARGE SCALE GENOMIC DNA]</scope>
    <source>
        <strain evidence="1 2">BD-533</strain>
    </source>
</reference>
<comment type="caution">
    <text evidence="1">The sequence shown here is derived from an EMBL/GenBank/DDBJ whole genome shotgun (WGS) entry which is preliminary data.</text>
</comment>
<dbReference type="Proteomes" id="UP001338137">
    <property type="component" value="Unassembled WGS sequence"/>
</dbReference>